<name>A0A5C8F1U2_9SPIR</name>
<dbReference type="InterPro" id="IPR036779">
    <property type="entry name" value="LysM_dom_sf"/>
</dbReference>
<feature type="region of interest" description="Disordered" evidence="1">
    <location>
        <begin position="1"/>
        <end position="77"/>
    </location>
</feature>
<feature type="compositionally biased region" description="Basic and acidic residues" evidence="1">
    <location>
        <begin position="254"/>
        <end position="264"/>
    </location>
</feature>
<feature type="transmembrane region" description="Helical" evidence="2">
    <location>
        <begin position="285"/>
        <end position="303"/>
    </location>
</feature>
<proteinExistence type="predicted"/>
<keyword evidence="2" id="KW-1133">Transmembrane helix</keyword>
<evidence type="ECO:0000256" key="2">
    <source>
        <dbReference type="SAM" id="Phobius"/>
    </source>
</evidence>
<dbReference type="Proteomes" id="UP000324574">
    <property type="component" value="Unassembled WGS sequence"/>
</dbReference>
<dbReference type="AlphaFoldDB" id="A0A5C8F1U2"/>
<organism evidence="3 4">
    <name type="scientific">Brachyspira aalborgi</name>
    <dbReference type="NCBI Taxonomy" id="29522"/>
    <lineage>
        <taxon>Bacteria</taxon>
        <taxon>Pseudomonadati</taxon>
        <taxon>Spirochaetota</taxon>
        <taxon>Spirochaetia</taxon>
        <taxon>Brachyspirales</taxon>
        <taxon>Brachyspiraceae</taxon>
        <taxon>Brachyspira</taxon>
    </lineage>
</organism>
<gene>
    <name evidence="3" type="ORF">EPJ70_11270</name>
</gene>
<sequence length="510" mass="57547">MATKKTNNEEISKKNSASKKSAEISKTSKKQTASLKKKTDGQIKKTTAKKTATKKSVEVPKKTVSSSIRKIEPIKTDDIEKKEERESIKLLREAIKAKSKNISKPVSVKKHLIIKDEEIKENEIVSNTTESSIINKENAKNIEKADYIFNEFKKKEETKEIKTENKTFSKNTYSKSDIFKKPVIIRSPIEVEELKRNIESSKFNQSEMDEAIENAAMIEEDTPIEDYSIYSSKKLEELRKKDIKIIETEEEMKASGIPEVERKPAQPYTAPAHSSEKKQKKSNKLIAIIGIIIIILGLSYLGFQFFGNKTDASEDDFYSSISTNENETNNIISSTTNTNENISQTNETKNITNEISKTNDIKAVSSNNTVIQSNIATSPKPNLPNTPNIPNPPIIPNPPAKNTNAYFGGNTYRTKWTDTLTSIASSELGDARRWPTIYVMNENIFKDPDSLVFNKDIRIPEGAKKKVDEMNSEERMALYNDYMRVAEIYLSIGKTNSANTIKSRANSIIK</sequence>
<keyword evidence="2" id="KW-0472">Membrane</keyword>
<evidence type="ECO:0000256" key="1">
    <source>
        <dbReference type="SAM" id="MobiDB-lite"/>
    </source>
</evidence>
<evidence type="ECO:0000313" key="4">
    <source>
        <dbReference type="Proteomes" id="UP000324574"/>
    </source>
</evidence>
<accession>A0A5C8F1U2</accession>
<feature type="region of interest" description="Disordered" evidence="1">
    <location>
        <begin position="254"/>
        <end position="277"/>
    </location>
</feature>
<keyword evidence="2" id="KW-0812">Transmembrane</keyword>
<dbReference type="EMBL" id="SAYG01000014">
    <property type="protein sequence ID" value="TXJ43334.1"/>
    <property type="molecule type" value="Genomic_DNA"/>
</dbReference>
<dbReference type="Gene3D" id="3.10.350.10">
    <property type="entry name" value="LysM domain"/>
    <property type="match status" value="1"/>
</dbReference>
<dbReference type="RefSeq" id="WP_147527465.1">
    <property type="nucleotide sequence ID" value="NZ_SAYG01000014.1"/>
</dbReference>
<reference evidence="3 4" key="1">
    <citation type="journal article" date="1992" name="Lakartidningen">
        <title>[Penicillin V and not amoxicillin is the first choice preparation in acute otitis].</title>
        <authorList>
            <person name="Kamme C."/>
            <person name="Lundgren K."/>
            <person name="Prellner K."/>
        </authorList>
    </citation>
    <scope>NUCLEOTIDE SEQUENCE [LARGE SCALE GENOMIC DNA]</scope>
    <source>
        <strain evidence="3 4">PC3714II</strain>
    </source>
</reference>
<comment type="caution">
    <text evidence="3">The sequence shown here is derived from an EMBL/GenBank/DDBJ whole genome shotgun (WGS) entry which is preliminary data.</text>
</comment>
<evidence type="ECO:0000313" key="3">
    <source>
        <dbReference type="EMBL" id="TXJ43334.1"/>
    </source>
</evidence>
<protein>
    <submittedName>
        <fullName evidence="3">Uncharacterized protein</fullName>
    </submittedName>
</protein>
<feature type="compositionally biased region" description="Basic and acidic residues" evidence="1">
    <location>
        <begin position="1"/>
        <end position="13"/>
    </location>
</feature>